<dbReference type="AlphaFoldDB" id="A0A1H0IBG0"/>
<accession>A0A1H0IBG0</accession>
<evidence type="ECO:0000313" key="1">
    <source>
        <dbReference type="EMBL" id="SDO28794.1"/>
    </source>
</evidence>
<name>A0A1H0IBG0_9GAMM</name>
<protein>
    <submittedName>
        <fullName evidence="1">Uncharacterized protein</fullName>
    </submittedName>
</protein>
<dbReference type="Proteomes" id="UP000199075">
    <property type="component" value="Unassembled WGS sequence"/>
</dbReference>
<organism evidence="1 2">
    <name type="scientific">Halomonas shengliensis</name>
    <dbReference type="NCBI Taxonomy" id="419597"/>
    <lineage>
        <taxon>Bacteria</taxon>
        <taxon>Pseudomonadati</taxon>
        <taxon>Pseudomonadota</taxon>
        <taxon>Gammaproteobacteria</taxon>
        <taxon>Oceanospirillales</taxon>
        <taxon>Halomonadaceae</taxon>
        <taxon>Halomonas</taxon>
    </lineage>
</organism>
<reference evidence="2" key="1">
    <citation type="submission" date="2016-10" db="EMBL/GenBank/DDBJ databases">
        <authorList>
            <person name="Varghese N."/>
            <person name="Submissions S."/>
        </authorList>
    </citation>
    <scope>NUCLEOTIDE SEQUENCE [LARGE SCALE GENOMIC DNA]</scope>
    <source>
        <strain evidence="2">CGMCC 1.6444</strain>
    </source>
</reference>
<dbReference type="RefSeq" id="WP_089678353.1">
    <property type="nucleotide sequence ID" value="NZ_FNIV01000005.1"/>
</dbReference>
<evidence type="ECO:0000313" key="2">
    <source>
        <dbReference type="Proteomes" id="UP000199075"/>
    </source>
</evidence>
<gene>
    <name evidence="1" type="ORF">SAMN04487957_10558</name>
</gene>
<proteinExistence type="predicted"/>
<dbReference type="STRING" id="419597.SAMN04487957_10558"/>
<keyword evidence="2" id="KW-1185">Reference proteome</keyword>
<dbReference type="EMBL" id="FNIV01000005">
    <property type="protein sequence ID" value="SDO28794.1"/>
    <property type="molecule type" value="Genomic_DNA"/>
</dbReference>
<sequence length="109" mass="11795">MKPAPQIPSHLRFLIAGIQDRAMDLALLGHTGVKAELDIDDAFANFELVTRPGYCQYGAAASTRITARLSCVLGVSDDTPLDEAMAEARQQMAAMLDHLNTLIDQELPA</sequence>